<dbReference type="Gene3D" id="3.90.550.10">
    <property type="entry name" value="Spore Coat Polysaccharide Biosynthesis Protein SpsA, Chain A"/>
    <property type="match status" value="1"/>
</dbReference>
<organism evidence="2 3">
    <name type="scientific">Microbacterium gilvum</name>
    <dbReference type="NCBI Taxonomy" id="1336204"/>
    <lineage>
        <taxon>Bacteria</taxon>
        <taxon>Bacillati</taxon>
        <taxon>Actinomycetota</taxon>
        <taxon>Actinomycetes</taxon>
        <taxon>Micrococcales</taxon>
        <taxon>Microbacteriaceae</taxon>
        <taxon>Microbacterium</taxon>
    </lineage>
</organism>
<dbReference type="Proteomes" id="UP001501645">
    <property type="component" value="Unassembled WGS sequence"/>
</dbReference>
<name>A0ABP8ZS12_9MICO</name>
<evidence type="ECO:0000313" key="3">
    <source>
        <dbReference type="Proteomes" id="UP001501645"/>
    </source>
</evidence>
<dbReference type="Pfam" id="PF12804">
    <property type="entry name" value="NTP_transf_3"/>
    <property type="match status" value="1"/>
</dbReference>
<proteinExistence type="predicted"/>
<dbReference type="EMBL" id="BAABKO010000001">
    <property type="protein sequence ID" value="GAA4764221.1"/>
    <property type="molecule type" value="Genomic_DNA"/>
</dbReference>
<dbReference type="InterPro" id="IPR025877">
    <property type="entry name" value="MobA-like_NTP_Trfase"/>
</dbReference>
<feature type="domain" description="MobA-like NTP transferase" evidence="1">
    <location>
        <begin position="1"/>
        <end position="82"/>
    </location>
</feature>
<reference evidence="3" key="1">
    <citation type="journal article" date="2019" name="Int. J. Syst. Evol. Microbiol.">
        <title>The Global Catalogue of Microorganisms (GCM) 10K type strain sequencing project: providing services to taxonomists for standard genome sequencing and annotation.</title>
        <authorList>
            <consortium name="The Broad Institute Genomics Platform"/>
            <consortium name="The Broad Institute Genome Sequencing Center for Infectious Disease"/>
            <person name="Wu L."/>
            <person name="Ma J."/>
        </authorList>
    </citation>
    <scope>NUCLEOTIDE SEQUENCE [LARGE SCALE GENOMIC DNA]</scope>
    <source>
        <strain evidence="3">JCM 18537</strain>
    </source>
</reference>
<evidence type="ECO:0000313" key="2">
    <source>
        <dbReference type="EMBL" id="GAA4764221.1"/>
    </source>
</evidence>
<dbReference type="InterPro" id="IPR029044">
    <property type="entry name" value="Nucleotide-diphossugar_trans"/>
</dbReference>
<accession>A0ABP8ZS12</accession>
<dbReference type="SUPFAM" id="SSF53448">
    <property type="entry name" value="Nucleotide-diphospho-sugar transferases"/>
    <property type="match status" value="1"/>
</dbReference>
<protein>
    <recommendedName>
        <fullName evidence="1">MobA-like NTP transferase domain-containing protein</fullName>
    </recommendedName>
</protein>
<keyword evidence="3" id="KW-1185">Reference proteome</keyword>
<evidence type="ECO:0000259" key="1">
    <source>
        <dbReference type="Pfam" id="PF12804"/>
    </source>
</evidence>
<sequence>MAALAAGLAAVPDDSVLVLAADLPRAEEAVAALRGIAALHPPVDGVCLADDAGRPQWLLGLYDAAALRRRVASLPDDGAGARFRDVVDGLDIAVVRPREAGLVDDVDTWEDLERARGAADRPAEEDDDGR</sequence>
<comment type="caution">
    <text evidence="2">The sequence shown here is derived from an EMBL/GenBank/DDBJ whole genome shotgun (WGS) entry which is preliminary data.</text>
</comment>
<gene>
    <name evidence="2" type="ORF">GCM10023351_03680</name>
</gene>